<dbReference type="EMBL" id="LNJC01000012">
    <property type="protein sequence ID" value="KYC50506.1"/>
    <property type="molecule type" value="Genomic_DNA"/>
</dbReference>
<evidence type="ECO:0000313" key="6">
    <source>
        <dbReference type="Proteomes" id="UP000092401"/>
    </source>
</evidence>
<dbReference type="NCBIfam" id="TIGR03282">
    <property type="entry name" value="methan_mark_13"/>
    <property type="match status" value="1"/>
</dbReference>
<name>A0A150IL37_9EURY</name>
<dbReference type="InterPro" id="IPR000510">
    <property type="entry name" value="Nase/OxRdtase_comp1"/>
</dbReference>
<dbReference type="Proteomes" id="UP000091929">
    <property type="component" value="Unassembled WGS sequence"/>
</dbReference>
<dbReference type="SUPFAM" id="SSF53807">
    <property type="entry name" value="Helical backbone' metal receptor"/>
    <property type="match status" value="1"/>
</dbReference>
<evidence type="ECO:0000313" key="3">
    <source>
        <dbReference type="EMBL" id="KYC47735.1"/>
    </source>
</evidence>
<dbReference type="PANTHER" id="PTHR42846">
    <property type="entry name" value="NI-SIROHYDROCHLORIN A,C-DIAMIDE REDUCTIVE CYCLASE COMPLEX, COMPONENT CFBD"/>
    <property type="match status" value="1"/>
</dbReference>
<dbReference type="PANTHER" id="PTHR42846:SF1">
    <property type="entry name" value="NI-SIROHYDROCHLORIN A,C-DIAMIDE REDUCTIVE CYCLASE COMPLEX, COMPONENT CFBD"/>
    <property type="match status" value="1"/>
</dbReference>
<dbReference type="InterPro" id="IPR052673">
    <property type="entry name" value="Ni-siroh_cyclase_CfbD"/>
</dbReference>
<evidence type="ECO:0000313" key="5">
    <source>
        <dbReference type="Proteomes" id="UP000091929"/>
    </source>
</evidence>
<proteinExistence type="predicted"/>
<dbReference type="Gene3D" id="3.40.50.1980">
    <property type="entry name" value="Nitrogenase molybdenum iron protein domain"/>
    <property type="match status" value="1"/>
</dbReference>
<reference evidence="5 6" key="1">
    <citation type="journal article" date="2016" name="ISME J.">
        <title>Chasing the elusive Euryarchaeota class WSA2: genomes reveal a uniquely fastidious methyl-reducing methanogen.</title>
        <authorList>
            <person name="Nobu M.K."/>
            <person name="Narihiro T."/>
            <person name="Kuroda K."/>
            <person name="Mei R."/>
            <person name="Liu W.T."/>
        </authorList>
    </citation>
    <scope>NUCLEOTIDE SEQUENCE [LARGE SCALE GENOMIC DNA]</scope>
    <source>
        <strain evidence="2">B03fssc0709_Meth_Bin005</strain>
        <strain evidence="3">B15fssc0709_Meth_Bin003</strain>
        <strain evidence="4">BMIXfssc0709_Meth_Bin006</strain>
    </source>
</reference>
<dbReference type="InterPro" id="IPR017675">
    <property type="entry name" value="CfbD"/>
</dbReference>
<protein>
    <submittedName>
        <fullName evidence="2">Nitrogenase component 1 type Oxidoreductase</fullName>
    </submittedName>
</protein>
<gene>
    <name evidence="2" type="ORF">APG10_00686</name>
    <name evidence="3" type="ORF">APG11_00904</name>
    <name evidence="4" type="ORF">APG12_00743</name>
</gene>
<evidence type="ECO:0000259" key="1">
    <source>
        <dbReference type="Pfam" id="PF00148"/>
    </source>
</evidence>
<dbReference type="EMBL" id="LNGF01000017">
    <property type="protein sequence ID" value="KYC47735.1"/>
    <property type="molecule type" value="Genomic_DNA"/>
</dbReference>
<accession>A0A150IL37</accession>
<organism evidence="2 6">
    <name type="scientific">Candidatus Methanofastidiosum methylothiophilum</name>
    <dbReference type="NCBI Taxonomy" id="1705564"/>
    <lineage>
        <taxon>Archaea</taxon>
        <taxon>Methanobacteriati</taxon>
        <taxon>Methanobacteriota</taxon>
        <taxon>Stenosarchaea group</taxon>
        <taxon>Candidatus Methanofastidiosia</taxon>
        <taxon>Candidatus Methanofastidiosales</taxon>
        <taxon>Candidatus Methanofastidiosaceae</taxon>
        <taxon>Candidatus Methanofastidiosum</taxon>
    </lineage>
</organism>
<sequence>MMNILTPRPNPIVAALYTLRDLDVDVAVLHGPSGCGFRAARLLEEDGMKVVTTSMSEEDLIFGASDKLIEVLKEIDELFSPKTIGVVGSCVSMIIGENVKKAIIDSGLKDKAFFVEIHGCMGANTRGAIETLKAAMDFGLIDENEFQRQEKMLLLATEVESNSGMAKSKYTRPSRGADLRTVAEYIVNLLKDKKKIAVVLNAKKETAYLFADIPLAINLASKKYGGSIINVCNLSKIVGLSRIKRYAGDIINNYDSNGITIDYISGGLDEYPIAGKNAIEYLKDKDFDLLVAVGIPQALPILNKESIAVTNGPREVHPLEDAGYKYVTVEIASHSTVMGIRDIVLSELGEVIRDVAGIQ</sequence>
<dbReference type="GO" id="GO:0016491">
    <property type="term" value="F:oxidoreductase activity"/>
    <property type="evidence" value="ECO:0007669"/>
    <property type="project" value="InterPro"/>
</dbReference>
<comment type="caution">
    <text evidence="2">The sequence shown here is derived from an EMBL/GenBank/DDBJ whole genome shotgun (WGS) entry which is preliminary data.</text>
</comment>
<dbReference type="AlphaFoldDB" id="A0A150IL37"/>
<accession>A0A150ISB2</accession>
<evidence type="ECO:0000313" key="2">
    <source>
        <dbReference type="EMBL" id="KYC45612.1"/>
    </source>
</evidence>
<evidence type="ECO:0000313" key="4">
    <source>
        <dbReference type="EMBL" id="KYC50506.1"/>
    </source>
</evidence>
<accession>A0A150IZU3</accession>
<dbReference type="Proteomes" id="UP000092401">
    <property type="component" value="Unassembled WGS sequence"/>
</dbReference>
<feature type="domain" description="Nitrogenase/oxidoreductase component 1" evidence="1">
    <location>
        <begin position="17"/>
        <end position="138"/>
    </location>
</feature>
<dbReference type="Proteomes" id="UP000092403">
    <property type="component" value="Unassembled WGS sequence"/>
</dbReference>
<dbReference type="Pfam" id="PF00148">
    <property type="entry name" value="Oxidored_nitro"/>
    <property type="match status" value="1"/>
</dbReference>
<dbReference type="EMBL" id="LNGE01000014">
    <property type="protein sequence ID" value="KYC45612.1"/>
    <property type="molecule type" value="Genomic_DNA"/>
</dbReference>